<evidence type="ECO:0000256" key="2">
    <source>
        <dbReference type="SAM" id="SignalP"/>
    </source>
</evidence>
<evidence type="ECO:0000313" key="4">
    <source>
        <dbReference type="Proteomes" id="UP000028838"/>
    </source>
</evidence>
<comment type="caution">
    <text evidence="3">The sequence shown here is derived from an EMBL/GenBank/DDBJ whole genome shotgun (WGS) entry which is preliminary data.</text>
</comment>
<dbReference type="OrthoDB" id="10308584at2759"/>
<dbReference type="VEuPathDB" id="ToxoDB:TGFOU_222935"/>
<feature type="region of interest" description="Disordered" evidence="1">
    <location>
        <begin position="164"/>
        <end position="329"/>
    </location>
</feature>
<feature type="region of interest" description="Disordered" evidence="1">
    <location>
        <begin position="127"/>
        <end position="148"/>
    </location>
</feature>
<feature type="compositionally biased region" description="Polar residues" evidence="1">
    <location>
        <begin position="168"/>
        <end position="180"/>
    </location>
</feature>
<keyword evidence="2" id="KW-0732">Signal</keyword>
<dbReference type="AlphaFoldDB" id="A0A086KU72"/>
<evidence type="ECO:0000313" key="3">
    <source>
        <dbReference type="EMBL" id="KFG47940.1"/>
    </source>
</evidence>
<feature type="chain" id="PRO_5001809494" description="Transmembrane protein" evidence="2">
    <location>
        <begin position="22"/>
        <end position="329"/>
    </location>
</feature>
<gene>
    <name evidence="3" type="ORF">TGFOU_222935</name>
</gene>
<feature type="compositionally biased region" description="Basic and acidic residues" evidence="1">
    <location>
        <begin position="209"/>
        <end position="229"/>
    </location>
</feature>
<reference evidence="3 4" key="1">
    <citation type="submission" date="2014-07" db="EMBL/GenBank/DDBJ databases">
        <authorList>
            <person name="Sibley D."/>
            <person name="Venepally P."/>
            <person name="Karamycheva S."/>
            <person name="Hadjithomas M."/>
            <person name="Khan A."/>
            <person name="Brunk B."/>
            <person name="Roos D."/>
            <person name="Caler E."/>
            <person name="Lorenzi H."/>
        </authorList>
    </citation>
    <scope>NUCLEOTIDE SEQUENCE [LARGE SCALE GENOMIC DNA]</scope>
    <source>
        <strain evidence="3 4">FOU</strain>
    </source>
</reference>
<dbReference type="Proteomes" id="UP000028838">
    <property type="component" value="Unassembled WGS sequence"/>
</dbReference>
<accession>A0A086KU72</accession>
<organism evidence="3 4">
    <name type="scientific">Toxoplasma gondii FOU</name>
    <dbReference type="NCBI Taxonomy" id="943167"/>
    <lineage>
        <taxon>Eukaryota</taxon>
        <taxon>Sar</taxon>
        <taxon>Alveolata</taxon>
        <taxon>Apicomplexa</taxon>
        <taxon>Conoidasida</taxon>
        <taxon>Coccidia</taxon>
        <taxon>Eucoccidiorida</taxon>
        <taxon>Eimeriorina</taxon>
        <taxon>Sarcocystidae</taxon>
        <taxon>Toxoplasma</taxon>
    </lineage>
</organism>
<evidence type="ECO:0008006" key="5">
    <source>
        <dbReference type="Google" id="ProtNLM"/>
    </source>
</evidence>
<proteinExistence type="predicted"/>
<evidence type="ECO:0000256" key="1">
    <source>
        <dbReference type="SAM" id="MobiDB-lite"/>
    </source>
</evidence>
<feature type="signal peptide" evidence="2">
    <location>
        <begin position="1"/>
        <end position="21"/>
    </location>
</feature>
<sequence length="329" mass="36254">MGFLVLRFLSLFIFLWVTVQGYETTRGKSPPTRLRQGIGATAHSHGWSEKRFPQLYIGIDELEAAISHAEDVLSSRKEHDNELARKYNVWRIEHEHAIHKQHMLNVAHKKAHHGERTIQNIRAHIPCAPPSAGEELPSTMSEQAHDVASEEPKLFTRLEDTLDRLAPQRSQKPGQNSSDSKSAEHADAEAEVEAANCEVQQTEAQVAAERGKEELQEIEEAEKRAKEAQRQAALQKESPLGRGRDTEEITGSQTHTVDARDEANASPESGLRLDPPEIRITKDTGTSPADVQVKVKPPTIEIAPRTAASIATNTPAEETAAGSRHGSVG</sequence>
<protein>
    <recommendedName>
        <fullName evidence="5">Transmembrane protein</fullName>
    </recommendedName>
</protein>
<dbReference type="EMBL" id="AEYH02001699">
    <property type="protein sequence ID" value="KFG47940.1"/>
    <property type="molecule type" value="Genomic_DNA"/>
</dbReference>
<name>A0A086KU72_TOXGO</name>